<sequence length="90" mass="10168">MAQGRHKPVTMYLRPSCPFCLMARELLEARQVGVDEIDINVEPERRGEMIEKSGRRTVPQIFINDVPIGGYDELAALARSGRLDELLGRD</sequence>
<organism evidence="8 9">
    <name type="scientific">Natronospira bacteriovora</name>
    <dbReference type="NCBI Taxonomy" id="3069753"/>
    <lineage>
        <taxon>Bacteria</taxon>
        <taxon>Pseudomonadati</taxon>
        <taxon>Pseudomonadota</taxon>
        <taxon>Gammaproteobacteria</taxon>
        <taxon>Natronospirales</taxon>
        <taxon>Natronospiraceae</taxon>
        <taxon>Natronospira</taxon>
    </lineage>
</organism>
<evidence type="ECO:0000256" key="5">
    <source>
        <dbReference type="ARBA" id="ARBA00023284"/>
    </source>
</evidence>
<dbReference type="SUPFAM" id="SSF52833">
    <property type="entry name" value="Thioredoxin-like"/>
    <property type="match status" value="1"/>
</dbReference>
<feature type="domain" description="Glutaredoxin" evidence="7">
    <location>
        <begin position="9"/>
        <end position="66"/>
    </location>
</feature>
<protein>
    <recommendedName>
        <fullName evidence="6">Glutaredoxin</fullName>
    </recommendedName>
</protein>
<keyword evidence="3 6" id="KW-0249">Electron transport</keyword>
<dbReference type="CDD" id="cd03418">
    <property type="entry name" value="GRX_GRXb_1_3_like"/>
    <property type="match status" value="1"/>
</dbReference>
<comment type="caution">
    <text evidence="8">The sequence shown here is derived from an EMBL/GenBank/DDBJ whole genome shotgun (WGS) entry which is preliminary data.</text>
</comment>
<dbReference type="PROSITE" id="PS51354">
    <property type="entry name" value="GLUTAREDOXIN_2"/>
    <property type="match status" value="1"/>
</dbReference>
<evidence type="ECO:0000259" key="7">
    <source>
        <dbReference type="Pfam" id="PF00462"/>
    </source>
</evidence>
<evidence type="ECO:0000256" key="6">
    <source>
        <dbReference type="RuleBase" id="RU364065"/>
    </source>
</evidence>
<dbReference type="InterPro" id="IPR011900">
    <property type="entry name" value="GRX_bact"/>
</dbReference>
<keyword evidence="5 6" id="KW-0676">Redox-active center</keyword>
<proteinExistence type="inferred from homology"/>
<dbReference type="NCBIfam" id="TIGR02181">
    <property type="entry name" value="GRX_bact"/>
    <property type="match status" value="1"/>
</dbReference>
<comment type="function">
    <text evidence="6">Has a glutathione-disulfide oxidoreductase activity in the presence of NADPH and glutathione reductase. Reduces low molecular weight disulfides and proteins.</text>
</comment>
<evidence type="ECO:0000313" key="9">
    <source>
        <dbReference type="Proteomes" id="UP001239019"/>
    </source>
</evidence>
<dbReference type="PROSITE" id="PS00195">
    <property type="entry name" value="GLUTAREDOXIN_1"/>
    <property type="match status" value="1"/>
</dbReference>
<dbReference type="InterPro" id="IPR051548">
    <property type="entry name" value="Grx-like_ET"/>
</dbReference>
<evidence type="ECO:0000256" key="4">
    <source>
        <dbReference type="ARBA" id="ARBA00023157"/>
    </source>
</evidence>
<dbReference type="Proteomes" id="UP001239019">
    <property type="component" value="Unassembled WGS sequence"/>
</dbReference>
<dbReference type="InterPro" id="IPR011767">
    <property type="entry name" value="GLR_AS"/>
</dbReference>
<dbReference type="RefSeq" id="WP_306728361.1">
    <property type="nucleotide sequence ID" value="NZ_JAVDDT010000004.1"/>
</dbReference>
<keyword evidence="2 6" id="KW-0813">Transport</keyword>
<accession>A0ABU0W766</accession>
<dbReference type="PANTHER" id="PTHR34386">
    <property type="entry name" value="GLUTAREDOXIN"/>
    <property type="match status" value="1"/>
</dbReference>
<keyword evidence="4" id="KW-1015">Disulfide bond</keyword>
<comment type="similarity">
    <text evidence="1 6">Belongs to the glutaredoxin family.</text>
</comment>
<dbReference type="EMBL" id="JAVDDT010000004">
    <property type="protein sequence ID" value="MDQ2069867.1"/>
    <property type="molecule type" value="Genomic_DNA"/>
</dbReference>
<dbReference type="Gene3D" id="3.40.30.10">
    <property type="entry name" value="Glutaredoxin"/>
    <property type="match status" value="1"/>
</dbReference>
<evidence type="ECO:0000313" key="8">
    <source>
        <dbReference type="EMBL" id="MDQ2069867.1"/>
    </source>
</evidence>
<dbReference type="PANTHER" id="PTHR34386:SF1">
    <property type="entry name" value="GLUTAREDOXIN-LIKE PROTEIN NRDH"/>
    <property type="match status" value="1"/>
</dbReference>
<dbReference type="Pfam" id="PF00462">
    <property type="entry name" value="Glutaredoxin"/>
    <property type="match status" value="1"/>
</dbReference>
<keyword evidence="9" id="KW-1185">Reference proteome</keyword>
<dbReference type="InterPro" id="IPR002109">
    <property type="entry name" value="Glutaredoxin"/>
</dbReference>
<evidence type="ECO:0000256" key="2">
    <source>
        <dbReference type="ARBA" id="ARBA00022448"/>
    </source>
</evidence>
<gene>
    <name evidence="8" type="primary">grxC</name>
    <name evidence="8" type="ORF">RBH19_08280</name>
</gene>
<evidence type="ECO:0000256" key="1">
    <source>
        <dbReference type="ARBA" id="ARBA00007787"/>
    </source>
</evidence>
<dbReference type="PRINTS" id="PR00160">
    <property type="entry name" value="GLUTAREDOXIN"/>
</dbReference>
<dbReference type="InterPro" id="IPR014025">
    <property type="entry name" value="Glutaredoxin_subgr"/>
</dbReference>
<keyword evidence="6" id="KW-0963">Cytoplasm</keyword>
<dbReference type="InterPro" id="IPR036249">
    <property type="entry name" value="Thioredoxin-like_sf"/>
</dbReference>
<evidence type="ECO:0000256" key="3">
    <source>
        <dbReference type="ARBA" id="ARBA00022982"/>
    </source>
</evidence>
<name>A0ABU0W766_9GAMM</name>
<reference evidence="8 9" key="1">
    <citation type="submission" date="2023-08" db="EMBL/GenBank/DDBJ databases">
        <title>Whole-genome sequencing of halo(alkali)philic microorganisms from hypersaline lakes.</title>
        <authorList>
            <person name="Sorokin D.Y."/>
            <person name="Abbas B."/>
            <person name="Merkel A.Y."/>
        </authorList>
    </citation>
    <scope>NUCLEOTIDE SEQUENCE [LARGE SCALE GENOMIC DNA]</scope>
    <source>
        <strain evidence="8 9">AB-CW4</strain>
    </source>
</reference>